<dbReference type="GO" id="GO:0006355">
    <property type="term" value="P:regulation of DNA-templated transcription"/>
    <property type="evidence" value="ECO:0007669"/>
    <property type="project" value="InterPro"/>
</dbReference>
<evidence type="ECO:0000256" key="8">
    <source>
        <dbReference type="ARBA" id="ARBA00022692"/>
    </source>
</evidence>
<evidence type="ECO:0000256" key="17">
    <source>
        <dbReference type="PROSITE-ProRule" id="PRU00169"/>
    </source>
</evidence>
<reference evidence="23" key="1">
    <citation type="submission" date="2017-06" db="EMBL/GenBank/DDBJ databases">
        <authorList>
            <person name="Furmanczyk E.M."/>
        </authorList>
    </citation>
    <scope>NUCLEOTIDE SEQUENCE [LARGE SCALE GENOMIC DNA]</scope>
    <source>
        <strain evidence="23">AP3_16</strain>
    </source>
</reference>
<dbReference type="InterPro" id="IPR049871">
    <property type="entry name" value="BvgS-like_periplasmic2"/>
</dbReference>
<dbReference type="Pfam" id="PF00512">
    <property type="entry name" value="HisKA"/>
    <property type="match status" value="1"/>
</dbReference>
<dbReference type="PROSITE" id="PS50894">
    <property type="entry name" value="HPT"/>
    <property type="match status" value="1"/>
</dbReference>
<evidence type="ECO:0000256" key="14">
    <source>
        <dbReference type="ARBA" id="ARBA00023012"/>
    </source>
</evidence>
<dbReference type="InterPro" id="IPR036641">
    <property type="entry name" value="HPT_dom_sf"/>
</dbReference>
<dbReference type="SMART" id="SM00387">
    <property type="entry name" value="HATPase_c"/>
    <property type="match status" value="1"/>
</dbReference>
<dbReference type="SUPFAM" id="SSF52172">
    <property type="entry name" value="CheY-like"/>
    <property type="match status" value="1"/>
</dbReference>
<keyword evidence="10" id="KW-0547">Nucleotide-binding</keyword>
<dbReference type="GO" id="GO:0000155">
    <property type="term" value="F:phosphorelay sensor kinase activity"/>
    <property type="evidence" value="ECO:0007669"/>
    <property type="project" value="InterPro"/>
</dbReference>
<evidence type="ECO:0000313" key="22">
    <source>
        <dbReference type="EMBL" id="PPK35922.1"/>
    </source>
</evidence>
<dbReference type="InterPro" id="IPR049870">
    <property type="entry name" value="BvgS-like_periplasmic1"/>
</dbReference>
<dbReference type="InterPro" id="IPR036890">
    <property type="entry name" value="HATPase_C_sf"/>
</dbReference>
<evidence type="ECO:0000256" key="7">
    <source>
        <dbReference type="ARBA" id="ARBA00022679"/>
    </source>
</evidence>
<dbReference type="Pfam" id="PF00497">
    <property type="entry name" value="SBP_bac_3"/>
    <property type="match status" value="2"/>
</dbReference>
<dbReference type="CDD" id="cd00088">
    <property type="entry name" value="HPT"/>
    <property type="match status" value="1"/>
</dbReference>
<dbReference type="EC" id="2.7.13.3" evidence="3"/>
<dbReference type="InterPro" id="IPR003661">
    <property type="entry name" value="HisK_dim/P_dom"/>
</dbReference>
<dbReference type="Gene3D" id="3.30.450.20">
    <property type="entry name" value="PAS domain"/>
    <property type="match status" value="1"/>
</dbReference>
<evidence type="ECO:0000256" key="10">
    <source>
        <dbReference type="ARBA" id="ARBA00022741"/>
    </source>
</evidence>
<dbReference type="Pfam" id="PF02518">
    <property type="entry name" value="HATPase_c"/>
    <property type="match status" value="1"/>
</dbReference>
<evidence type="ECO:0000259" key="18">
    <source>
        <dbReference type="PROSITE" id="PS50109"/>
    </source>
</evidence>
<dbReference type="SUPFAM" id="SSF53850">
    <property type="entry name" value="Periplasmic binding protein-like II"/>
    <property type="match status" value="2"/>
</dbReference>
<dbReference type="CDD" id="cd00130">
    <property type="entry name" value="PAS"/>
    <property type="match status" value="1"/>
</dbReference>
<keyword evidence="9" id="KW-0732">Signal</keyword>
<dbReference type="PANTHER" id="PTHR43047:SF72">
    <property type="entry name" value="OSMOSENSING HISTIDINE PROTEIN KINASE SLN1"/>
    <property type="match status" value="1"/>
</dbReference>
<dbReference type="InterPro" id="IPR001638">
    <property type="entry name" value="Solute-binding_3/MltF_N"/>
</dbReference>
<dbReference type="SUPFAM" id="SSF47226">
    <property type="entry name" value="Histidine-containing phosphotransfer domain, HPT domain"/>
    <property type="match status" value="1"/>
</dbReference>
<dbReference type="CDD" id="cd13707">
    <property type="entry name" value="PBP2_BvgS_D2"/>
    <property type="match status" value="1"/>
</dbReference>
<dbReference type="PROSITE" id="PS50112">
    <property type="entry name" value="PAS"/>
    <property type="match status" value="1"/>
</dbReference>
<dbReference type="SMART" id="SM00062">
    <property type="entry name" value="PBPb"/>
    <property type="match status" value="2"/>
</dbReference>
<evidence type="ECO:0000313" key="23">
    <source>
        <dbReference type="Proteomes" id="UP000238541"/>
    </source>
</evidence>
<dbReference type="CDD" id="cd13705">
    <property type="entry name" value="PBP2_BvgS_D1"/>
    <property type="match status" value="1"/>
</dbReference>
<dbReference type="FunFam" id="3.30.565.10:FF:000010">
    <property type="entry name" value="Sensor histidine kinase RcsC"/>
    <property type="match status" value="1"/>
</dbReference>
<dbReference type="InterPro" id="IPR008207">
    <property type="entry name" value="Sig_transdc_His_kin_Hpt_dom"/>
</dbReference>
<keyword evidence="6 17" id="KW-0597">Phosphoprotein</keyword>
<feature type="modified residue" description="Phosphohistidine" evidence="16">
    <location>
        <position position="1164"/>
    </location>
</feature>
<evidence type="ECO:0000256" key="12">
    <source>
        <dbReference type="ARBA" id="ARBA00022840"/>
    </source>
</evidence>
<keyword evidence="7" id="KW-0808">Transferase</keyword>
<dbReference type="InterPro" id="IPR035965">
    <property type="entry name" value="PAS-like_dom_sf"/>
</dbReference>
<evidence type="ECO:0000256" key="9">
    <source>
        <dbReference type="ARBA" id="ARBA00022729"/>
    </source>
</evidence>
<dbReference type="InterPro" id="IPR001789">
    <property type="entry name" value="Sig_transdc_resp-reg_receiver"/>
</dbReference>
<dbReference type="GO" id="GO:0005886">
    <property type="term" value="C:plasma membrane"/>
    <property type="evidence" value="ECO:0007669"/>
    <property type="project" value="UniProtKB-SubCell"/>
</dbReference>
<dbReference type="PRINTS" id="PR00344">
    <property type="entry name" value="BCTRLSENSOR"/>
</dbReference>
<comment type="caution">
    <text evidence="22">The sequence shown here is derived from an EMBL/GenBank/DDBJ whole genome shotgun (WGS) entry which is preliminary data.</text>
</comment>
<dbReference type="Pfam" id="PF00072">
    <property type="entry name" value="Response_reg"/>
    <property type="match status" value="1"/>
</dbReference>
<dbReference type="GO" id="GO:0005524">
    <property type="term" value="F:ATP binding"/>
    <property type="evidence" value="ECO:0007669"/>
    <property type="project" value="UniProtKB-KW"/>
</dbReference>
<dbReference type="SUPFAM" id="SSF47384">
    <property type="entry name" value="Homodimeric domain of signal transducing histidine kinase"/>
    <property type="match status" value="1"/>
</dbReference>
<keyword evidence="14" id="KW-0902">Two-component regulatory system</keyword>
<dbReference type="InterPro" id="IPR004358">
    <property type="entry name" value="Sig_transdc_His_kin-like_C"/>
</dbReference>
<dbReference type="InterPro" id="IPR036097">
    <property type="entry name" value="HisK_dim/P_sf"/>
</dbReference>
<keyword evidence="12" id="KW-0067">ATP-binding</keyword>
<protein>
    <recommendedName>
        <fullName evidence="3">histidine kinase</fullName>
        <ecNumber evidence="3">2.7.13.3</ecNumber>
    </recommendedName>
</protein>
<dbReference type="Pfam" id="PF00989">
    <property type="entry name" value="PAS"/>
    <property type="match status" value="1"/>
</dbReference>
<evidence type="ECO:0000256" key="2">
    <source>
        <dbReference type="ARBA" id="ARBA00004429"/>
    </source>
</evidence>
<comment type="subcellular location">
    <subcellularLocation>
        <location evidence="2">Cell inner membrane</location>
        <topology evidence="2">Multi-pass membrane protein</topology>
    </subcellularLocation>
</comment>
<dbReference type="Gene3D" id="1.10.287.130">
    <property type="match status" value="1"/>
</dbReference>
<dbReference type="NCBIfam" id="TIGR00229">
    <property type="entry name" value="sensory_box"/>
    <property type="match status" value="1"/>
</dbReference>
<name>A0A2S6FET1_9PSED</name>
<organism evidence="22 23">
    <name type="scientific">Pseudomonas laurylsulfatiphila</name>
    <dbReference type="NCBI Taxonomy" id="2011015"/>
    <lineage>
        <taxon>Bacteria</taxon>
        <taxon>Pseudomonadati</taxon>
        <taxon>Pseudomonadota</taxon>
        <taxon>Gammaproteobacteria</taxon>
        <taxon>Pseudomonadales</taxon>
        <taxon>Pseudomonadaceae</taxon>
        <taxon>Pseudomonas</taxon>
    </lineage>
</organism>
<gene>
    <name evidence="22" type="ORF">CD175_27425</name>
</gene>
<evidence type="ECO:0000259" key="21">
    <source>
        <dbReference type="PROSITE" id="PS50894"/>
    </source>
</evidence>
<accession>A0A2S6FET1</accession>
<feature type="domain" description="HPt" evidence="21">
    <location>
        <begin position="1125"/>
        <end position="1219"/>
    </location>
</feature>
<keyword evidence="8" id="KW-0812">Transmembrane</keyword>
<dbReference type="CDD" id="cd16922">
    <property type="entry name" value="HATPase_EvgS-ArcB-TorS-like"/>
    <property type="match status" value="1"/>
</dbReference>
<dbReference type="Proteomes" id="UP000238541">
    <property type="component" value="Unassembled WGS sequence"/>
</dbReference>
<dbReference type="PANTHER" id="PTHR43047">
    <property type="entry name" value="TWO-COMPONENT HISTIDINE PROTEIN KINASE"/>
    <property type="match status" value="1"/>
</dbReference>
<evidence type="ECO:0000256" key="1">
    <source>
        <dbReference type="ARBA" id="ARBA00000085"/>
    </source>
</evidence>
<dbReference type="InterPro" id="IPR003594">
    <property type="entry name" value="HATPase_dom"/>
</dbReference>
<dbReference type="PROSITE" id="PS50110">
    <property type="entry name" value="RESPONSE_REGULATORY"/>
    <property type="match status" value="1"/>
</dbReference>
<keyword evidence="4" id="KW-1003">Cell membrane</keyword>
<evidence type="ECO:0000259" key="19">
    <source>
        <dbReference type="PROSITE" id="PS50110"/>
    </source>
</evidence>
<evidence type="ECO:0000256" key="13">
    <source>
        <dbReference type="ARBA" id="ARBA00022989"/>
    </source>
</evidence>
<sequence length="1224" mass="134212">MLNRRHRFSLDGCRLVQQRCRKVFGALLVSSCVLLGGGVQADGAVRLVPGPDLPQVAVALERDMQELLQARGVLRLGVSAGYEPLSLVRGASVKGIMVDYLAIIGASLGLTLEVQVYPDWPAAIAALRSGEVDVLGRGSSYEAQLFPELLLTSPYALNQPVLVGRASDLGAEQALSKGKLAVVEGYAVVDSELLTRFPNAEVDLFATTRDALHAVEYQHYRWLVSDAVTAAYNMSLGELPSLRMRPLANWQPMGYSFLLRATDQPLHALFNRVLENIPQLARANILSRWGGAARFDSVQPPQYNPEELRWLATRPEVRVLVSGEAPPYSFFDDEGNFRGLLADLLAEISQQSGLRFSLVQASSEASALEVLQEGGAELAGMKLPTDSQSRSLGFTEPVVSASFALVGAQASSVQGLDDLKGKRVAVQNESEVTAFLRARYPSLQLVVADNNLDSLVAVAKGDVDAAILLLPVSRYLINQYFAKDLRVITSLPQLQSQLGFAVSKEMPLLSGVMETTLDQFEPRMIANLVARWQNSMPAEASVWAGYEQRLHWFALTGGGFLCLFLAWQTFAYFRRVRNRAEEGRLAFRSALLDGIPQAVVVLDLQGRFLLCNHTFYTVFGLQPAEVIGHPWRVVKGLDASQEPSWGKIHQALLDGKDSIDVQQVELSIHGEPFIFRQWAVPHRGSDGRIAGILMGWIDISTIERLLRQLQIMRDQAVEASAAKSHFLAVMSHEIRTPLNAIIGLLELTMERVDRGEEWDRPAIEVAYSSSNALMLLIGDILDLAKIESGKLTLEPQRNSPREILETAQRVFHGLARQKGLYLQVELQLDSTRDVLVDGGRLKQVLSNLIGNAIKFTDQGGVKVSLHVHEVGVYLLMKFVVEDSGIGISAADQQLLFEPFSQAKGHASQRGGTGLGLVICQQLIEMMGGSLQLDSELGRGTRITATLRAPTLDEQSSVALSSTEVEPKAPALRVLLVDDHPANRLLLGQQLKFLGHSVVESEDGQQAFARLQSEPFDVVITDCNMPVMDGYELTRRVRAGEHEVNRTPRLIVGFTANAQVEERQRCLAVGMNDCLFKPVSLSMLKSCLGKVSQHQTGVLESPAARVVDSQARVFDLEMLESLTGGDRKLTRMLFNELHTSNSLDLRQFDELMAAGRVRNMGQLVHRLKGAARMVGAQVLSDAALVYEEGLAQSVADEEINARADNVRAAVQQLQEAVASWMAAAE</sequence>
<keyword evidence="13" id="KW-1133">Transmembrane helix</keyword>
<evidence type="ECO:0000256" key="15">
    <source>
        <dbReference type="ARBA" id="ARBA00023136"/>
    </source>
</evidence>
<dbReference type="GO" id="GO:0009927">
    <property type="term" value="F:histidine phosphotransfer kinase activity"/>
    <property type="evidence" value="ECO:0007669"/>
    <property type="project" value="TreeGrafter"/>
</dbReference>
<dbReference type="Gene3D" id="3.40.190.10">
    <property type="entry name" value="Periplasmic binding protein-like II"/>
    <property type="match status" value="4"/>
</dbReference>
<dbReference type="AlphaFoldDB" id="A0A2S6FET1"/>
<keyword evidence="15" id="KW-0472">Membrane</keyword>
<feature type="domain" description="PAS" evidence="20">
    <location>
        <begin position="584"/>
        <end position="628"/>
    </location>
</feature>
<dbReference type="CDD" id="cd17546">
    <property type="entry name" value="REC_hyHK_CKI1_RcsC-like"/>
    <property type="match status" value="1"/>
</dbReference>
<dbReference type="SMART" id="SM00448">
    <property type="entry name" value="REC"/>
    <property type="match status" value="1"/>
</dbReference>
<dbReference type="SUPFAM" id="SSF55785">
    <property type="entry name" value="PYP-like sensor domain (PAS domain)"/>
    <property type="match status" value="1"/>
</dbReference>
<feature type="domain" description="Response regulatory" evidence="19">
    <location>
        <begin position="972"/>
        <end position="1091"/>
    </location>
</feature>
<dbReference type="Gene3D" id="3.40.50.2300">
    <property type="match status" value="1"/>
</dbReference>
<dbReference type="SMART" id="SM00388">
    <property type="entry name" value="HisKA"/>
    <property type="match status" value="1"/>
</dbReference>
<dbReference type="InterPro" id="IPR011006">
    <property type="entry name" value="CheY-like_superfamily"/>
</dbReference>
<dbReference type="InterPro" id="IPR000014">
    <property type="entry name" value="PAS"/>
</dbReference>
<feature type="modified residue" description="4-aspartylphosphate" evidence="17">
    <location>
        <position position="1021"/>
    </location>
</feature>
<dbReference type="PROSITE" id="PS50109">
    <property type="entry name" value="HIS_KIN"/>
    <property type="match status" value="1"/>
</dbReference>
<dbReference type="Gene3D" id="1.20.120.160">
    <property type="entry name" value="HPT domain"/>
    <property type="match status" value="1"/>
</dbReference>
<proteinExistence type="predicted"/>
<dbReference type="InterPro" id="IPR013767">
    <property type="entry name" value="PAS_fold"/>
</dbReference>
<dbReference type="Pfam" id="PF01627">
    <property type="entry name" value="Hpt"/>
    <property type="match status" value="1"/>
</dbReference>
<dbReference type="EMBL" id="NIRS01000008">
    <property type="protein sequence ID" value="PPK35922.1"/>
    <property type="molecule type" value="Genomic_DNA"/>
</dbReference>
<keyword evidence="23" id="KW-1185">Reference proteome</keyword>
<feature type="domain" description="Histidine kinase" evidence="18">
    <location>
        <begin position="729"/>
        <end position="950"/>
    </location>
</feature>
<dbReference type="Gene3D" id="3.30.565.10">
    <property type="entry name" value="Histidine kinase-like ATPase, C-terminal domain"/>
    <property type="match status" value="1"/>
</dbReference>
<dbReference type="SUPFAM" id="SSF55874">
    <property type="entry name" value="ATPase domain of HSP90 chaperone/DNA topoisomerase II/histidine kinase"/>
    <property type="match status" value="1"/>
</dbReference>
<evidence type="ECO:0000259" key="20">
    <source>
        <dbReference type="PROSITE" id="PS50112"/>
    </source>
</evidence>
<dbReference type="CDD" id="cd00082">
    <property type="entry name" value="HisKA"/>
    <property type="match status" value="1"/>
</dbReference>
<evidence type="ECO:0000256" key="6">
    <source>
        <dbReference type="ARBA" id="ARBA00022553"/>
    </source>
</evidence>
<evidence type="ECO:0000256" key="5">
    <source>
        <dbReference type="ARBA" id="ARBA00022519"/>
    </source>
</evidence>
<evidence type="ECO:0000256" key="4">
    <source>
        <dbReference type="ARBA" id="ARBA00022475"/>
    </source>
</evidence>
<keyword evidence="11 22" id="KW-0418">Kinase</keyword>
<dbReference type="SMART" id="SM00091">
    <property type="entry name" value="PAS"/>
    <property type="match status" value="1"/>
</dbReference>
<evidence type="ECO:0000256" key="11">
    <source>
        <dbReference type="ARBA" id="ARBA00022777"/>
    </source>
</evidence>
<dbReference type="InterPro" id="IPR005467">
    <property type="entry name" value="His_kinase_dom"/>
</dbReference>
<comment type="catalytic activity">
    <reaction evidence="1">
        <text>ATP + protein L-histidine = ADP + protein N-phospho-L-histidine.</text>
        <dbReference type="EC" id="2.7.13.3"/>
    </reaction>
</comment>
<keyword evidence="5" id="KW-0997">Cell inner membrane</keyword>
<evidence type="ECO:0000256" key="16">
    <source>
        <dbReference type="PROSITE-ProRule" id="PRU00110"/>
    </source>
</evidence>
<evidence type="ECO:0000256" key="3">
    <source>
        <dbReference type="ARBA" id="ARBA00012438"/>
    </source>
</evidence>